<dbReference type="Proteomes" id="UP001500320">
    <property type="component" value="Unassembled WGS sequence"/>
</dbReference>
<accession>A0ABP6N7S9</accession>
<reference evidence="2" key="1">
    <citation type="journal article" date="2019" name="Int. J. Syst. Evol. Microbiol.">
        <title>The Global Catalogue of Microorganisms (GCM) 10K type strain sequencing project: providing services to taxonomists for standard genome sequencing and annotation.</title>
        <authorList>
            <consortium name="The Broad Institute Genomics Platform"/>
            <consortium name="The Broad Institute Genome Sequencing Center for Infectious Disease"/>
            <person name="Wu L."/>
            <person name="Ma J."/>
        </authorList>
    </citation>
    <scope>NUCLEOTIDE SEQUENCE [LARGE SCALE GENOMIC DNA]</scope>
    <source>
        <strain evidence="2">JCM 9373</strain>
    </source>
</reference>
<name>A0ABP6N7S9_9ACTN</name>
<sequence>MSTDRLITCQRTSIGRTFAASSSHREVIQVQGQEGANQKSAIAVSVAVPVVVSVATGPPGSRLRASEDA</sequence>
<evidence type="ECO:0000313" key="2">
    <source>
        <dbReference type="Proteomes" id="UP001500320"/>
    </source>
</evidence>
<keyword evidence="2" id="KW-1185">Reference proteome</keyword>
<comment type="caution">
    <text evidence="1">The sequence shown here is derived from an EMBL/GenBank/DDBJ whole genome shotgun (WGS) entry which is preliminary data.</text>
</comment>
<protein>
    <submittedName>
        <fullName evidence="1">Uncharacterized protein</fullName>
    </submittedName>
</protein>
<organism evidence="1 2">
    <name type="scientific">Planomonospora alba</name>
    <dbReference type="NCBI Taxonomy" id="161354"/>
    <lineage>
        <taxon>Bacteria</taxon>
        <taxon>Bacillati</taxon>
        <taxon>Actinomycetota</taxon>
        <taxon>Actinomycetes</taxon>
        <taxon>Streptosporangiales</taxon>
        <taxon>Streptosporangiaceae</taxon>
        <taxon>Planomonospora</taxon>
    </lineage>
</organism>
<proteinExistence type="predicted"/>
<dbReference type="EMBL" id="BAAAUT010000024">
    <property type="protein sequence ID" value="GAA3139258.1"/>
    <property type="molecule type" value="Genomic_DNA"/>
</dbReference>
<gene>
    <name evidence="1" type="ORF">GCM10010466_33020</name>
</gene>
<evidence type="ECO:0000313" key="1">
    <source>
        <dbReference type="EMBL" id="GAA3139258.1"/>
    </source>
</evidence>